<dbReference type="Pfam" id="PF08447">
    <property type="entry name" value="PAS_3"/>
    <property type="match status" value="1"/>
</dbReference>
<dbReference type="InterPro" id="IPR013655">
    <property type="entry name" value="PAS_fold_3"/>
</dbReference>
<reference evidence="2" key="1">
    <citation type="submission" date="2019-08" db="EMBL/GenBank/DDBJ databases">
        <title>Comparative genome analysis confer to the adaptation heavy metal polluted environment.</title>
        <authorList>
            <person name="Li Y."/>
        </authorList>
    </citation>
    <scope>NUCLEOTIDE SEQUENCE [LARGE SCALE GENOMIC DNA]</scope>
    <source>
        <strain evidence="2">P1</strain>
    </source>
</reference>
<dbReference type="OrthoDB" id="5401121at2"/>
<accession>A0A5C1ICZ5</accession>
<sequence length="76" mass="9079">MSFWFDKVYPEDRDRVHDSVYDAINDHANNWSPEYRFLKSDGNYAYISTGALSWKMNSGHLTVLLVDYRYYQPKGY</sequence>
<dbReference type="Gene3D" id="3.30.450.20">
    <property type="entry name" value="PAS domain"/>
    <property type="match status" value="1"/>
</dbReference>
<keyword evidence="3" id="KW-1185">Reference proteome</keyword>
<dbReference type="AlphaFoldDB" id="A0A5C1ICZ5"/>
<evidence type="ECO:0000313" key="2">
    <source>
        <dbReference type="EMBL" id="QEM14511.1"/>
    </source>
</evidence>
<evidence type="ECO:0000259" key="1">
    <source>
        <dbReference type="Pfam" id="PF08447"/>
    </source>
</evidence>
<dbReference type="Proteomes" id="UP000251402">
    <property type="component" value="Chromosome"/>
</dbReference>
<evidence type="ECO:0000313" key="3">
    <source>
        <dbReference type="Proteomes" id="UP000251402"/>
    </source>
</evidence>
<dbReference type="SUPFAM" id="SSF55785">
    <property type="entry name" value="PYP-like sensor domain (PAS domain)"/>
    <property type="match status" value="1"/>
</dbReference>
<dbReference type="EMBL" id="CP043450">
    <property type="protein sequence ID" value="QEM14511.1"/>
    <property type="molecule type" value="Genomic_DNA"/>
</dbReference>
<name>A0A5C1ICZ5_9SPHI</name>
<dbReference type="KEGG" id="mrub:DEO27_021355"/>
<organism evidence="2 3">
    <name type="scientific">Mucilaginibacter rubeus</name>
    <dbReference type="NCBI Taxonomy" id="2027860"/>
    <lineage>
        <taxon>Bacteria</taxon>
        <taxon>Pseudomonadati</taxon>
        <taxon>Bacteroidota</taxon>
        <taxon>Sphingobacteriia</taxon>
        <taxon>Sphingobacteriales</taxon>
        <taxon>Sphingobacteriaceae</taxon>
        <taxon>Mucilaginibacter</taxon>
    </lineage>
</organism>
<protein>
    <submittedName>
        <fullName evidence="2">PAS domain-containing protein</fullName>
    </submittedName>
</protein>
<proteinExistence type="predicted"/>
<feature type="domain" description="PAS fold-3" evidence="1">
    <location>
        <begin position="3"/>
        <end position="60"/>
    </location>
</feature>
<dbReference type="InterPro" id="IPR035965">
    <property type="entry name" value="PAS-like_dom_sf"/>
</dbReference>
<dbReference type="RefSeq" id="WP_112575341.1">
    <property type="nucleotide sequence ID" value="NZ_CP043450.1"/>
</dbReference>
<gene>
    <name evidence="2" type="ORF">DEO27_021355</name>
</gene>